<dbReference type="EMBL" id="BAAAHE010000047">
    <property type="protein sequence ID" value="GAA0634528.1"/>
    <property type="molecule type" value="Genomic_DNA"/>
</dbReference>
<keyword evidence="1" id="KW-0812">Transmembrane</keyword>
<keyword evidence="1" id="KW-1133">Transmembrane helix</keyword>
<keyword evidence="4" id="KW-1185">Reference proteome</keyword>
<evidence type="ECO:0000313" key="4">
    <source>
        <dbReference type="Proteomes" id="UP001500957"/>
    </source>
</evidence>
<evidence type="ECO:0000313" key="3">
    <source>
        <dbReference type="EMBL" id="GAA0634528.1"/>
    </source>
</evidence>
<feature type="transmembrane region" description="Helical" evidence="1">
    <location>
        <begin position="133"/>
        <end position="152"/>
    </location>
</feature>
<evidence type="ECO:0000256" key="1">
    <source>
        <dbReference type="SAM" id="Phobius"/>
    </source>
</evidence>
<protein>
    <submittedName>
        <fullName evidence="3">Uncharacterized protein</fullName>
    </submittedName>
</protein>
<dbReference type="Proteomes" id="UP001500957">
    <property type="component" value="Unassembled WGS sequence"/>
</dbReference>
<feature type="transmembrane region" description="Helical" evidence="1">
    <location>
        <begin position="158"/>
        <end position="180"/>
    </location>
</feature>
<feature type="chain" id="PRO_5046412212" evidence="2">
    <location>
        <begin position="20"/>
        <end position="201"/>
    </location>
</feature>
<accession>A0ABN1H9P5</accession>
<keyword evidence="1" id="KW-0472">Membrane</keyword>
<organism evidence="3 4">
    <name type="scientific">Sporichthya brevicatena</name>
    <dbReference type="NCBI Taxonomy" id="171442"/>
    <lineage>
        <taxon>Bacteria</taxon>
        <taxon>Bacillati</taxon>
        <taxon>Actinomycetota</taxon>
        <taxon>Actinomycetes</taxon>
        <taxon>Sporichthyales</taxon>
        <taxon>Sporichthyaceae</taxon>
        <taxon>Sporichthya</taxon>
    </lineage>
</organism>
<keyword evidence="2" id="KW-0732">Signal</keyword>
<comment type="caution">
    <text evidence="3">The sequence shown here is derived from an EMBL/GenBank/DDBJ whole genome shotgun (WGS) entry which is preliminary data.</text>
</comment>
<sequence>MACCLAVAILIASVRTAWNAVLPGRTSKITGFAPPARRVGPGSAPVTDTAVATTERVVARPAPLVSVAVSTATVWFAVVAVTAWLAGTPDGHHHGAGGTPLLVRAPLLAVVAVGLALATRAGVTRRPEDGHSAVLVLVGVTWTTLALVDLHLLHALAVGHGTVGVLFPALGLPLVIAGLLDRRRRVVRPVLAPRVSALSRR</sequence>
<name>A0ABN1H9P5_9ACTN</name>
<evidence type="ECO:0000256" key="2">
    <source>
        <dbReference type="SAM" id="SignalP"/>
    </source>
</evidence>
<proteinExistence type="predicted"/>
<reference evidence="3 4" key="1">
    <citation type="journal article" date="2019" name="Int. J. Syst. Evol. Microbiol.">
        <title>The Global Catalogue of Microorganisms (GCM) 10K type strain sequencing project: providing services to taxonomists for standard genome sequencing and annotation.</title>
        <authorList>
            <consortium name="The Broad Institute Genomics Platform"/>
            <consortium name="The Broad Institute Genome Sequencing Center for Infectious Disease"/>
            <person name="Wu L."/>
            <person name="Ma J."/>
        </authorList>
    </citation>
    <scope>NUCLEOTIDE SEQUENCE [LARGE SCALE GENOMIC DNA]</scope>
    <source>
        <strain evidence="3 4">JCM 10671</strain>
    </source>
</reference>
<gene>
    <name evidence="3" type="ORF">GCM10009547_43220</name>
</gene>
<feature type="signal peptide" evidence="2">
    <location>
        <begin position="1"/>
        <end position="19"/>
    </location>
</feature>
<feature type="transmembrane region" description="Helical" evidence="1">
    <location>
        <begin position="101"/>
        <end position="121"/>
    </location>
</feature>